<comment type="similarity">
    <text evidence="2">Belongs to the ATP-dependent AMP-binding enzyme family.</text>
</comment>
<evidence type="ECO:0000259" key="4">
    <source>
        <dbReference type="Pfam" id="PF13193"/>
    </source>
</evidence>
<dbReference type="OrthoDB" id="6364769at2759"/>
<dbReference type="KEGG" id="dpx:DAPPUDRAFT_261708"/>
<evidence type="ECO:0000256" key="2">
    <source>
        <dbReference type="ARBA" id="ARBA00006432"/>
    </source>
</evidence>
<dbReference type="EMBL" id="GL732679">
    <property type="protein sequence ID" value="EFX67409.1"/>
    <property type="molecule type" value="Genomic_DNA"/>
</dbReference>
<keyword evidence="3" id="KW-0576">Peroxisome</keyword>
<dbReference type="HOGENOM" id="CLU_1512126_0_0_1"/>
<dbReference type="InParanoid" id="E9HLI5"/>
<sequence length="178" mass="19404">MSLHLRSTLKKSALLANRIGTNGRKAALGQLASANNLQPMPDASKFINHIVTKNKELIKVKGLQVAPAELEDILTSHPAVAEAAVIGIHDEHAGELPRAYVVRKPGMESVSDADIRAFFNSRVSSHKQIKGGIELCATIPKNNTGKILRRELEVQYANDLMNRIYSAVDSTAKKMSQL</sequence>
<dbReference type="GO" id="GO:0005777">
    <property type="term" value="C:peroxisome"/>
    <property type="evidence" value="ECO:0007669"/>
    <property type="project" value="UniProtKB-SubCell"/>
</dbReference>
<feature type="domain" description="AMP-binding enzyme C-terminal" evidence="4">
    <location>
        <begin position="69"/>
        <end position="146"/>
    </location>
</feature>
<dbReference type="STRING" id="6669.E9HLI5"/>
<keyword evidence="6" id="KW-1185">Reference proteome</keyword>
<evidence type="ECO:0000313" key="5">
    <source>
        <dbReference type="EMBL" id="EFX67409.1"/>
    </source>
</evidence>
<dbReference type="SUPFAM" id="SSF56801">
    <property type="entry name" value="Acetyl-CoA synthetase-like"/>
    <property type="match status" value="1"/>
</dbReference>
<dbReference type="eggNOG" id="KOG1176">
    <property type="taxonomic scope" value="Eukaryota"/>
</dbReference>
<dbReference type="InterPro" id="IPR025110">
    <property type="entry name" value="AMP-bd_C"/>
</dbReference>
<reference evidence="5 6" key="1">
    <citation type="journal article" date="2011" name="Science">
        <title>The ecoresponsive genome of Daphnia pulex.</title>
        <authorList>
            <person name="Colbourne J.K."/>
            <person name="Pfrender M.E."/>
            <person name="Gilbert D."/>
            <person name="Thomas W.K."/>
            <person name="Tucker A."/>
            <person name="Oakley T.H."/>
            <person name="Tokishita S."/>
            <person name="Aerts A."/>
            <person name="Arnold G.J."/>
            <person name="Basu M.K."/>
            <person name="Bauer D.J."/>
            <person name="Caceres C.E."/>
            <person name="Carmel L."/>
            <person name="Casola C."/>
            <person name="Choi J.H."/>
            <person name="Detter J.C."/>
            <person name="Dong Q."/>
            <person name="Dusheyko S."/>
            <person name="Eads B.D."/>
            <person name="Frohlich T."/>
            <person name="Geiler-Samerotte K.A."/>
            <person name="Gerlach D."/>
            <person name="Hatcher P."/>
            <person name="Jogdeo S."/>
            <person name="Krijgsveld J."/>
            <person name="Kriventseva E.V."/>
            <person name="Kultz D."/>
            <person name="Laforsch C."/>
            <person name="Lindquist E."/>
            <person name="Lopez J."/>
            <person name="Manak J.R."/>
            <person name="Muller J."/>
            <person name="Pangilinan J."/>
            <person name="Patwardhan R.P."/>
            <person name="Pitluck S."/>
            <person name="Pritham E.J."/>
            <person name="Rechtsteiner A."/>
            <person name="Rho M."/>
            <person name="Rogozin I.B."/>
            <person name="Sakarya O."/>
            <person name="Salamov A."/>
            <person name="Schaack S."/>
            <person name="Shapiro H."/>
            <person name="Shiga Y."/>
            <person name="Skalitzky C."/>
            <person name="Smith Z."/>
            <person name="Souvorov A."/>
            <person name="Sung W."/>
            <person name="Tang Z."/>
            <person name="Tsuchiya D."/>
            <person name="Tu H."/>
            <person name="Vos H."/>
            <person name="Wang M."/>
            <person name="Wolf Y.I."/>
            <person name="Yamagata H."/>
            <person name="Yamada T."/>
            <person name="Ye Y."/>
            <person name="Shaw J.R."/>
            <person name="Andrews J."/>
            <person name="Crease T.J."/>
            <person name="Tang H."/>
            <person name="Lucas S.M."/>
            <person name="Robertson H.M."/>
            <person name="Bork P."/>
            <person name="Koonin E.V."/>
            <person name="Zdobnov E.M."/>
            <person name="Grigoriev I.V."/>
            <person name="Lynch M."/>
            <person name="Boore J.L."/>
        </authorList>
    </citation>
    <scope>NUCLEOTIDE SEQUENCE [LARGE SCALE GENOMIC DNA]</scope>
</reference>
<dbReference type="PhylomeDB" id="E9HLI5"/>
<proteinExistence type="inferred from homology"/>
<comment type="subcellular location">
    <subcellularLocation>
        <location evidence="1">Peroxisome</location>
    </subcellularLocation>
</comment>
<organism evidence="5 6">
    <name type="scientific">Daphnia pulex</name>
    <name type="common">Water flea</name>
    <dbReference type="NCBI Taxonomy" id="6669"/>
    <lineage>
        <taxon>Eukaryota</taxon>
        <taxon>Metazoa</taxon>
        <taxon>Ecdysozoa</taxon>
        <taxon>Arthropoda</taxon>
        <taxon>Crustacea</taxon>
        <taxon>Branchiopoda</taxon>
        <taxon>Diplostraca</taxon>
        <taxon>Cladocera</taxon>
        <taxon>Anomopoda</taxon>
        <taxon>Daphniidae</taxon>
        <taxon>Daphnia</taxon>
    </lineage>
</organism>
<dbReference type="AlphaFoldDB" id="E9HLI5"/>
<protein>
    <recommendedName>
        <fullName evidence="4">AMP-binding enzyme C-terminal domain-containing protein</fullName>
    </recommendedName>
</protein>
<accession>E9HLI5</accession>
<evidence type="ECO:0000256" key="1">
    <source>
        <dbReference type="ARBA" id="ARBA00004275"/>
    </source>
</evidence>
<dbReference type="Pfam" id="PF13193">
    <property type="entry name" value="AMP-binding_C"/>
    <property type="match status" value="1"/>
</dbReference>
<gene>
    <name evidence="5" type="ORF">DAPPUDRAFT_261708</name>
</gene>
<dbReference type="PANTHER" id="PTHR24096:SF422">
    <property type="entry name" value="BCDNA.GH02901"/>
    <property type="match status" value="1"/>
</dbReference>
<dbReference type="Gene3D" id="3.30.300.30">
    <property type="match status" value="1"/>
</dbReference>
<dbReference type="InterPro" id="IPR045851">
    <property type="entry name" value="AMP-bd_C_sf"/>
</dbReference>
<name>E9HLI5_DAPPU</name>
<dbReference type="PANTHER" id="PTHR24096">
    <property type="entry name" value="LONG-CHAIN-FATTY-ACID--COA LIGASE"/>
    <property type="match status" value="1"/>
</dbReference>
<evidence type="ECO:0000256" key="3">
    <source>
        <dbReference type="ARBA" id="ARBA00023140"/>
    </source>
</evidence>
<dbReference type="FunFam" id="3.30.300.30:FF:000007">
    <property type="entry name" value="4-coumarate--CoA ligase 2"/>
    <property type="match status" value="1"/>
</dbReference>
<dbReference type="Proteomes" id="UP000000305">
    <property type="component" value="Unassembled WGS sequence"/>
</dbReference>
<evidence type="ECO:0000313" key="6">
    <source>
        <dbReference type="Proteomes" id="UP000000305"/>
    </source>
</evidence>